<keyword evidence="3" id="KW-1185">Reference proteome</keyword>
<dbReference type="Proteomes" id="UP001227192">
    <property type="component" value="Unassembled WGS sequence"/>
</dbReference>
<dbReference type="EMBL" id="LACB01000078">
    <property type="protein sequence ID" value="KAJ9489665.1"/>
    <property type="molecule type" value="Genomic_DNA"/>
</dbReference>
<gene>
    <name evidence="2" type="ORF">VN97_g3598</name>
</gene>
<evidence type="ECO:0000256" key="1">
    <source>
        <dbReference type="SAM" id="MobiDB-lite"/>
    </source>
</evidence>
<feature type="compositionally biased region" description="Low complexity" evidence="1">
    <location>
        <begin position="1"/>
        <end position="23"/>
    </location>
</feature>
<feature type="compositionally biased region" description="Low complexity" evidence="1">
    <location>
        <begin position="79"/>
        <end position="129"/>
    </location>
</feature>
<organism evidence="2 3">
    <name type="scientific">Penicillium thymicola</name>
    <dbReference type="NCBI Taxonomy" id="293382"/>
    <lineage>
        <taxon>Eukaryota</taxon>
        <taxon>Fungi</taxon>
        <taxon>Dikarya</taxon>
        <taxon>Ascomycota</taxon>
        <taxon>Pezizomycotina</taxon>
        <taxon>Eurotiomycetes</taxon>
        <taxon>Eurotiomycetidae</taxon>
        <taxon>Eurotiales</taxon>
        <taxon>Aspergillaceae</taxon>
        <taxon>Penicillium</taxon>
    </lineage>
</organism>
<reference evidence="2" key="1">
    <citation type="submission" date="2015-06" db="EMBL/GenBank/DDBJ databases">
        <authorList>
            <person name="Nguyen H."/>
        </authorList>
    </citation>
    <scope>NUCLEOTIDE SEQUENCE</scope>
    <source>
        <strain evidence="2">DAOM 180753</strain>
    </source>
</reference>
<protein>
    <submittedName>
        <fullName evidence="2">Uncharacterized protein</fullName>
    </submittedName>
</protein>
<name>A0AAI9TMP3_PENTH</name>
<evidence type="ECO:0000313" key="2">
    <source>
        <dbReference type="EMBL" id="KAJ9489665.1"/>
    </source>
</evidence>
<accession>A0AAI9TMP3</accession>
<proteinExistence type="predicted"/>
<reference evidence="2" key="2">
    <citation type="journal article" date="2016" name="Fungal Biol.">
        <title>Ochratoxin A production by Penicillium thymicola.</title>
        <authorList>
            <person name="Nguyen H.D.T."/>
            <person name="McMullin D.R."/>
            <person name="Ponomareva E."/>
            <person name="Riley R."/>
            <person name="Pomraning K.R."/>
            <person name="Baker S.E."/>
            <person name="Seifert K.A."/>
        </authorList>
    </citation>
    <scope>NUCLEOTIDE SEQUENCE</scope>
    <source>
        <strain evidence="2">DAOM 180753</strain>
    </source>
</reference>
<evidence type="ECO:0000313" key="3">
    <source>
        <dbReference type="Proteomes" id="UP001227192"/>
    </source>
</evidence>
<feature type="region of interest" description="Disordered" evidence="1">
    <location>
        <begin position="1"/>
        <end position="137"/>
    </location>
</feature>
<dbReference type="AlphaFoldDB" id="A0AAI9TMP3"/>
<comment type="caution">
    <text evidence="2">The sequence shown here is derived from an EMBL/GenBank/DDBJ whole genome shotgun (WGS) entry which is preliminary data.</text>
</comment>
<sequence length="223" mass="23956">MPSFRPNPNSNTYPNPYSNTYSSADPSTYPGTYPGNYPGNYTSADPSAYPDIDNGLGLNHPPDLSLNHPGLNQPGLDVNPALNPALNPGPGSSTGANAGTTSTGANPGTPNTRANTGPTSTPTPTPNGSYWRVRGSQPQGFAQPNKLLCNCPNHRENWWPVDHAELVISPCALRCPYCDKFNRAEKRVMASNLRRHITMTHIEKHPATYGTLHVAPGMTPKNQ</sequence>